<dbReference type="Proteomes" id="UP000824890">
    <property type="component" value="Unassembled WGS sequence"/>
</dbReference>
<dbReference type="EMBL" id="JAGKQM010001533">
    <property type="protein sequence ID" value="KAH0851749.1"/>
    <property type="molecule type" value="Genomic_DNA"/>
</dbReference>
<organism evidence="1 2">
    <name type="scientific">Brassica napus</name>
    <name type="common">Rape</name>
    <dbReference type="NCBI Taxonomy" id="3708"/>
    <lineage>
        <taxon>Eukaryota</taxon>
        <taxon>Viridiplantae</taxon>
        <taxon>Streptophyta</taxon>
        <taxon>Embryophyta</taxon>
        <taxon>Tracheophyta</taxon>
        <taxon>Spermatophyta</taxon>
        <taxon>Magnoliopsida</taxon>
        <taxon>eudicotyledons</taxon>
        <taxon>Gunneridae</taxon>
        <taxon>Pentapetalae</taxon>
        <taxon>rosids</taxon>
        <taxon>malvids</taxon>
        <taxon>Brassicales</taxon>
        <taxon>Brassicaceae</taxon>
        <taxon>Brassiceae</taxon>
        <taxon>Brassica</taxon>
    </lineage>
</organism>
<reference evidence="1 2" key="1">
    <citation type="submission" date="2021-05" db="EMBL/GenBank/DDBJ databases">
        <title>Genome Assembly of Synthetic Allotetraploid Brassica napus Reveals Homoeologous Exchanges between Subgenomes.</title>
        <authorList>
            <person name="Davis J.T."/>
        </authorList>
    </citation>
    <scope>NUCLEOTIDE SEQUENCE [LARGE SCALE GENOMIC DNA]</scope>
    <source>
        <strain evidence="2">cv. Da-Ae</strain>
        <tissue evidence="1">Seedling</tissue>
    </source>
</reference>
<evidence type="ECO:0000313" key="2">
    <source>
        <dbReference type="Proteomes" id="UP000824890"/>
    </source>
</evidence>
<evidence type="ECO:0000313" key="1">
    <source>
        <dbReference type="EMBL" id="KAH0851749.1"/>
    </source>
</evidence>
<gene>
    <name evidence="1" type="ORF">HID58_091003</name>
</gene>
<name>A0ABQ7X702_BRANA</name>
<comment type="caution">
    <text evidence="1">The sequence shown here is derived from an EMBL/GenBank/DDBJ whole genome shotgun (WGS) entry which is preliminary data.</text>
</comment>
<protein>
    <submittedName>
        <fullName evidence="1">Uncharacterized protein</fullName>
    </submittedName>
</protein>
<sequence length="78" mass="8976">MNVKAPKQVLSPSHVSVVVLDVLIWHSNNQGSKAVKSAQLVLDFSRILRLILRSKFWVLMPFSYRWQLESQLAVKSKQ</sequence>
<proteinExistence type="predicted"/>
<keyword evidence="2" id="KW-1185">Reference proteome</keyword>
<accession>A0ABQ7X702</accession>